<sequence length="149" mass="16070">MWYMHMLASKENSSDGWYLPCETQSASAMTLSSAPTTGSEYREHEKTKKADKGALERAKTPTLEGSEPEQIASAQACKGKSKKPSQTATAGPRMRTRSAVRKATAATSQAKEPKRAVATRTSKEAAAATSDAKEPEPTVPAKRKRKART</sequence>
<accession>A0A5C3MTU5</accession>
<proteinExistence type="predicted"/>
<gene>
    <name evidence="2" type="ORF">OE88DRAFT_825825</name>
</gene>
<feature type="compositionally biased region" description="Polar residues" evidence="1">
    <location>
        <begin position="26"/>
        <end position="39"/>
    </location>
</feature>
<protein>
    <submittedName>
        <fullName evidence="2">Uncharacterized protein</fullName>
    </submittedName>
</protein>
<evidence type="ECO:0000313" key="3">
    <source>
        <dbReference type="Proteomes" id="UP000305948"/>
    </source>
</evidence>
<evidence type="ECO:0000256" key="1">
    <source>
        <dbReference type="SAM" id="MobiDB-lite"/>
    </source>
</evidence>
<dbReference type="Proteomes" id="UP000305948">
    <property type="component" value="Unassembled WGS sequence"/>
</dbReference>
<dbReference type="AlphaFoldDB" id="A0A5C3MTU5"/>
<evidence type="ECO:0000313" key="2">
    <source>
        <dbReference type="EMBL" id="TFK47198.1"/>
    </source>
</evidence>
<dbReference type="EMBL" id="ML213525">
    <property type="protein sequence ID" value="TFK47198.1"/>
    <property type="molecule type" value="Genomic_DNA"/>
</dbReference>
<name>A0A5C3MTU5_9AGAM</name>
<feature type="compositionally biased region" description="Basic and acidic residues" evidence="1">
    <location>
        <begin position="40"/>
        <end position="59"/>
    </location>
</feature>
<keyword evidence="3" id="KW-1185">Reference proteome</keyword>
<reference evidence="2 3" key="1">
    <citation type="journal article" date="2019" name="Nat. Ecol. Evol.">
        <title>Megaphylogeny resolves global patterns of mushroom evolution.</title>
        <authorList>
            <person name="Varga T."/>
            <person name="Krizsan K."/>
            <person name="Foldi C."/>
            <person name="Dima B."/>
            <person name="Sanchez-Garcia M."/>
            <person name="Sanchez-Ramirez S."/>
            <person name="Szollosi G.J."/>
            <person name="Szarkandi J.G."/>
            <person name="Papp V."/>
            <person name="Albert L."/>
            <person name="Andreopoulos W."/>
            <person name="Angelini C."/>
            <person name="Antonin V."/>
            <person name="Barry K.W."/>
            <person name="Bougher N.L."/>
            <person name="Buchanan P."/>
            <person name="Buyck B."/>
            <person name="Bense V."/>
            <person name="Catcheside P."/>
            <person name="Chovatia M."/>
            <person name="Cooper J."/>
            <person name="Damon W."/>
            <person name="Desjardin D."/>
            <person name="Finy P."/>
            <person name="Geml J."/>
            <person name="Haridas S."/>
            <person name="Hughes K."/>
            <person name="Justo A."/>
            <person name="Karasinski D."/>
            <person name="Kautmanova I."/>
            <person name="Kiss B."/>
            <person name="Kocsube S."/>
            <person name="Kotiranta H."/>
            <person name="LaButti K.M."/>
            <person name="Lechner B.E."/>
            <person name="Liimatainen K."/>
            <person name="Lipzen A."/>
            <person name="Lukacs Z."/>
            <person name="Mihaltcheva S."/>
            <person name="Morgado L.N."/>
            <person name="Niskanen T."/>
            <person name="Noordeloos M.E."/>
            <person name="Ohm R.A."/>
            <person name="Ortiz-Santana B."/>
            <person name="Ovrebo C."/>
            <person name="Racz N."/>
            <person name="Riley R."/>
            <person name="Savchenko A."/>
            <person name="Shiryaev A."/>
            <person name="Soop K."/>
            <person name="Spirin V."/>
            <person name="Szebenyi C."/>
            <person name="Tomsovsky M."/>
            <person name="Tulloss R.E."/>
            <person name="Uehling J."/>
            <person name="Grigoriev I.V."/>
            <person name="Vagvolgyi C."/>
            <person name="Papp T."/>
            <person name="Martin F.M."/>
            <person name="Miettinen O."/>
            <person name="Hibbett D.S."/>
            <person name="Nagy L.G."/>
        </authorList>
    </citation>
    <scope>NUCLEOTIDE SEQUENCE [LARGE SCALE GENOMIC DNA]</scope>
    <source>
        <strain evidence="2 3">OMC1185</strain>
    </source>
</reference>
<organism evidence="2 3">
    <name type="scientific">Heliocybe sulcata</name>
    <dbReference type="NCBI Taxonomy" id="5364"/>
    <lineage>
        <taxon>Eukaryota</taxon>
        <taxon>Fungi</taxon>
        <taxon>Dikarya</taxon>
        <taxon>Basidiomycota</taxon>
        <taxon>Agaricomycotina</taxon>
        <taxon>Agaricomycetes</taxon>
        <taxon>Gloeophyllales</taxon>
        <taxon>Gloeophyllaceae</taxon>
        <taxon>Heliocybe</taxon>
    </lineage>
</organism>
<feature type="region of interest" description="Disordered" evidence="1">
    <location>
        <begin position="26"/>
        <end position="149"/>
    </location>
</feature>